<organism evidence="11 12">
    <name type="scientific">Lysobacter gummosus</name>
    <dbReference type="NCBI Taxonomy" id="262324"/>
    <lineage>
        <taxon>Bacteria</taxon>
        <taxon>Pseudomonadati</taxon>
        <taxon>Pseudomonadota</taxon>
        <taxon>Gammaproteobacteria</taxon>
        <taxon>Lysobacterales</taxon>
        <taxon>Lysobacteraceae</taxon>
        <taxon>Lysobacter</taxon>
    </lineage>
</organism>
<dbReference type="EC" id="2.3.1.82" evidence="2 9"/>
<dbReference type="Proteomes" id="UP000829194">
    <property type="component" value="Chromosome"/>
</dbReference>
<comment type="function">
    <text evidence="9">Catalyzes the transfer of an acetyl group from acetyl-CoA to the 6'-amino group of aminoglycoside molecules conferring resistance to antibiotics containing the purpurosamine ring.</text>
</comment>
<dbReference type="EMBL" id="CP093547">
    <property type="protein sequence ID" value="UNP30717.1"/>
    <property type="molecule type" value="Genomic_DNA"/>
</dbReference>
<evidence type="ECO:0000256" key="3">
    <source>
        <dbReference type="ARBA" id="ARBA00017677"/>
    </source>
</evidence>
<evidence type="ECO:0000259" key="10">
    <source>
        <dbReference type="PROSITE" id="PS51186"/>
    </source>
</evidence>
<dbReference type="InterPro" id="IPR024170">
    <property type="entry name" value="Aminoglycoside_N6-AcTrfrase"/>
</dbReference>
<evidence type="ECO:0000256" key="6">
    <source>
        <dbReference type="ARBA" id="ARBA00023315"/>
    </source>
</evidence>
<keyword evidence="12" id="KW-1185">Reference proteome</keyword>
<dbReference type="PROSITE" id="PS51186">
    <property type="entry name" value="GNAT"/>
    <property type="match status" value="1"/>
</dbReference>
<evidence type="ECO:0000256" key="1">
    <source>
        <dbReference type="ARBA" id="ARBA00011738"/>
    </source>
</evidence>
<evidence type="ECO:0000256" key="8">
    <source>
        <dbReference type="ARBA" id="ARBA00048923"/>
    </source>
</evidence>
<dbReference type="Pfam" id="PF00583">
    <property type="entry name" value="Acetyltransf_1"/>
    <property type="match status" value="1"/>
</dbReference>
<dbReference type="PANTHER" id="PTHR43877">
    <property type="entry name" value="AMINOALKYLPHOSPHONATE N-ACETYLTRANSFERASE-RELATED-RELATED"/>
    <property type="match status" value="1"/>
</dbReference>
<dbReference type="PIRSF" id="PIRSF000452">
    <property type="entry name" value="6-N-acetyltransf"/>
    <property type="match status" value="1"/>
</dbReference>
<keyword evidence="5 9" id="KW-0046">Antibiotic resistance</keyword>
<feature type="domain" description="N-acetyltransferase" evidence="10">
    <location>
        <begin position="5"/>
        <end position="152"/>
    </location>
</feature>
<evidence type="ECO:0000256" key="4">
    <source>
        <dbReference type="ARBA" id="ARBA00022679"/>
    </source>
</evidence>
<sequence>MSETWLVRAAARADLQAWAQLRQALWPDEDPSRHADDIEAMLARGERFAAFVAADESGGLFGFAEASLRTDYVNGTDSSPVAFLEGWYVRPQRQHRGVGRALIDAVAAWARERGCSELASDALLDNPQAHRAHEGCGFEETERVVYFRRSLV</sequence>
<evidence type="ECO:0000256" key="9">
    <source>
        <dbReference type="PIRNR" id="PIRNR000452"/>
    </source>
</evidence>
<dbReference type="Gene3D" id="3.40.630.30">
    <property type="match status" value="1"/>
</dbReference>
<accession>A0ABY3XGH1</accession>
<dbReference type="InterPro" id="IPR000182">
    <property type="entry name" value="GNAT_dom"/>
</dbReference>
<dbReference type="InterPro" id="IPR050832">
    <property type="entry name" value="Bact_Acetyltransf"/>
</dbReference>
<evidence type="ECO:0000256" key="2">
    <source>
        <dbReference type="ARBA" id="ARBA00012888"/>
    </source>
</evidence>
<protein>
    <recommendedName>
        <fullName evidence="3 9">Aminoglycoside N(6')-acetyltransferase type 1</fullName>
        <ecNumber evidence="2 9">2.3.1.82</ecNumber>
    </recommendedName>
    <alternativeName>
        <fullName evidence="7 9">Aminoglycoside resistance protein</fullName>
    </alternativeName>
</protein>
<dbReference type="InterPro" id="IPR016181">
    <property type="entry name" value="Acyl_CoA_acyltransferase"/>
</dbReference>
<reference evidence="11 12" key="1">
    <citation type="submission" date="2022-03" db="EMBL/GenBank/DDBJ databases">
        <title>Complete genome sequence of Lysobacter capsici VKM B-2533 and Lysobacter gummosus 10.1.1, promising sources of lytic agents.</title>
        <authorList>
            <person name="Tarlachkov S.V."/>
            <person name="Kudryakova I.V."/>
            <person name="Afoshin A.S."/>
            <person name="Leontyevskaya E.A."/>
            <person name="Leontyevskaya N.V."/>
        </authorList>
    </citation>
    <scope>NUCLEOTIDE SEQUENCE [LARGE SCALE GENOMIC DNA]</scope>
    <source>
        <strain evidence="11 12">10.1.1</strain>
    </source>
</reference>
<keyword evidence="4 9" id="KW-0808">Transferase</keyword>
<dbReference type="GO" id="GO:0016746">
    <property type="term" value="F:acyltransferase activity"/>
    <property type="evidence" value="ECO:0007669"/>
    <property type="project" value="UniProtKB-KW"/>
</dbReference>
<evidence type="ECO:0000256" key="7">
    <source>
        <dbReference type="ARBA" id="ARBA00029660"/>
    </source>
</evidence>
<dbReference type="NCBIfam" id="NF043067">
    <property type="entry name" value="AAC_6p_group_E"/>
    <property type="match status" value="1"/>
</dbReference>
<evidence type="ECO:0000256" key="5">
    <source>
        <dbReference type="ARBA" id="ARBA00023251"/>
    </source>
</evidence>
<comment type="subunit">
    <text evidence="1 9">Homodimer.</text>
</comment>
<proteinExistence type="predicted"/>
<evidence type="ECO:0000313" key="11">
    <source>
        <dbReference type="EMBL" id="UNP30717.1"/>
    </source>
</evidence>
<dbReference type="CDD" id="cd04301">
    <property type="entry name" value="NAT_SF"/>
    <property type="match status" value="1"/>
</dbReference>
<keyword evidence="6 9" id="KW-0012">Acyltransferase</keyword>
<name>A0ABY3XGH1_9GAMM</name>
<gene>
    <name evidence="11" type="ORF">MOV92_05515</name>
</gene>
<comment type="catalytic activity">
    <reaction evidence="8 9">
        <text>kanamycin B + acetyl-CoA = N(6')-acetylkanamycin B + CoA + H(+)</text>
        <dbReference type="Rhea" id="RHEA:16449"/>
        <dbReference type="ChEBI" id="CHEBI:15378"/>
        <dbReference type="ChEBI" id="CHEBI:57287"/>
        <dbReference type="ChEBI" id="CHEBI:57288"/>
        <dbReference type="ChEBI" id="CHEBI:58390"/>
        <dbReference type="ChEBI" id="CHEBI:58549"/>
        <dbReference type="EC" id="2.3.1.82"/>
    </reaction>
</comment>
<evidence type="ECO:0000313" key="12">
    <source>
        <dbReference type="Proteomes" id="UP000829194"/>
    </source>
</evidence>
<dbReference type="SUPFAM" id="SSF55729">
    <property type="entry name" value="Acyl-CoA N-acyltransferases (Nat)"/>
    <property type="match status" value="1"/>
</dbReference>